<dbReference type="Proteomes" id="UP000199702">
    <property type="component" value="Unassembled WGS sequence"/>
</dbReference>
<dbReference type="Gene3D" id="2.130.10.10">
    <property type="entry name" value="YVTN repeat-like/Quinoprotein amine dehydrogenase"/>
    <property type="match status" value="1"/>
</dbReference>
<evidence type="ECO:0000313" key="2">
    <source>
        <dbReference type="Proteomes" id="UP000199702"/>
    </source>
</evidence>
<evidence type="ECO:0008006" key="3">
    <source>
        <dbReference type="Google" id="ProtNLM"/>
    </source>
</evidence>
<dbReference type="OrthoDB" id="1149160at2"/>
<dbReference type="AlphaFoldDB" id="A0A1H6QGG0"/>
<evidence type="ECO:0000313" key="1">
    <source>
        <dbReference type="EMBL" id="SEI42799.1"/>
    </source>
</evidence>
<dbReference type="EMBL" id="FNYA01000001">
    <property type="protein sequence ID" value="SEI42799.1"/>
    <property type="molecule type" value="Genomic_DNA"/>
</dbReference>
<keyword evidence="2" id="KW-1185">Reference proteome</keyword>
<dbReference type="SUPFAM" id="SSF110296">
    <property type="entry name" value="Oligoxyloglucan reducing end-specific cellobiohydrolase"/>
    <property type="match status" value="1"/>
</dbReference>
<protein>
    <recommendedName>
        <fullName evidence="3">BNR/Asp-box repeat-containing protein</fullName>
    </recommendedName>
</protein>
<gene>
    <name evidence="1" type="ORF">SAMN05660918_0508</name>
</gene>
<proteinExistence type="predicted"/>
<dbReference type="InterPro" id="IPR015943">
    <property type="entry name" value="WD40/YVTN_repeat-like_dom_sf"/>
</dbReference>
<reference evidence="2" key="1">
    <citation type="submission" date="2016-10" db="EMBL/GenBank/DDBJ databases">
        <authorList>
            <person name="Varghese N."/>
            <person name="Submissions S."/>
        </authorList>
    </citation>
    <scope>NUCLEOTIDE SEQUENCE [LARGE SCALE GENOMIC DNA]</scope>
    <source>
        <strain evidence="2">DSM 17934</strain>
    </source>
</reference>
<dbReference type="RefSeq" id="WP_091307361.1">
    <property type="nucleotide sequence ID" value="NZ_CBCSJU010000001.1"/>
</dbReference>
<sequence>MGQMIQLDDELIRINTSKNCIEYSNNNGRSWHNRSMASSMMGTMQDLINNGKELLVTTSKGLYYSSNKGRSWHKRS</sequence>
<accession>A0A1H6QGG0</accession>
<name>A0A1H6QGG0_9FLAO</name>
<dbReference type="STRING" id="402734.SAMN05660918_0508"/>
<organism evidence="1 2">
    <name type="scientific">Flavobacterium terrigena</name>
    <dbReference type="NCBI Taxonomy" id="402734"/>
    <lineage>
        <taxon>Bacteria</taxon>
        <taxon>Pseudomonadati</taxon>
        <taxon>Bacteroidota</taxon>
        <taxon>Flavobacteriia</taxon>
        <taxon>Flavobacteriales</taxon>
        <taxon>Flavobacteriaceae</taxon>
        <taxon>Flavobacterium</taxon>
    </lineage>
</organism>